<organism evidence="4 5">
    <name type="scientific">Pelomonas parva</name>
    <dbReference type="NCBI Taxonomy" id="3299032"/>
    <lineage>
        <taxon>Bacteria</taxon>
        <taxon>Pseudomonadati</taxon>
        <taxon>Pseudomonadota</taxon>
        <taxon>Betaproteobacteria</taxon>
        <taxon>Burkholderiales</taxon>
        <taxon>Sphaerotilaceae</taxon>
        <taxon>Roseateles</taxon>
    </lineage>
</organism>
<sequence>MHDFAPLPRLLAALSLTIPLLSAAQAPAMTDAERARRDADKVLNFIKFHAVKARPVAEPADKPRKPAAPGPQRAASPMRHAEAAPAEPAVAETAHASASTQTLPTADATTPPAPAQPAASFGTSPVSAPAAAAATIAPPESVAEPDTEEPEEVALQLQRFVEPVLTASAQATLVGRPRNVTVRFTVEPNGTVSKADALADAPRRLARPAVDAVLQWQFAPLPQPRTVDVEIAFRPG</sequence>
<keyword evidence="2" id="KW-0732">Signal</keyword>
<accession>A0ABW7F5V7</accession>
<evidence type="ECO:0000313" key="4">
    <source>
        <dbReference type="EMBL" id="MFG6430617.1"/>
    </source>
</evidence>
<dbReference type="SUPFAM" id="SSF74653">
    <property type="entry name" value="TolA/TonB C-terminal domain"/>
    <property type="match status" value="1"/>
</dbReference>
<reference evidence="4 5" key="1">
    <citation type="submission" date="2024-08" db="EMBL/GenBank/DDBJ databases">
        <authorList>
            <person name="Lu H."/>
        </authorList>
    </citation>
    <scope>NUCLEOTIDE SEQUENCE [LARGE SCALE GENOMIC DNA]</scope>
    <source>
        <strain evidence="4 5">LYH14W</strain>
    </source>
</reference>
<feature type="region of interest" description="Disordered" evidence="1">
    <location>
        <begin position="55"/>
        <end position="151"/>
    </location>
</feature>
<dbReference type="Gene3D" id="3.30.2420.10">
    <property type="entry name" value="TonB"/>
    <property type="match status" value="1"/>
</dbReference>
<feature type="chain" id="PRO_5045970059" evidence="2">
    <location>
        <begin position="29"/>
        <end position="236"/>
    </location>
</feature>
<protein>
    <submittedName>
        <fullName evidence="4">Energy transducer TonB</fullName>
    </submittedName>
</protein>
<dbReference type="RefSeq" id="WP_394479005.1">
    <property type="nucleotide sequence ID" value="NZ_JBIGHV010000004.1"/>
</dbReference>
<feature type="domain" description="TonB C-terminal" evidence="3">
    <location>
        <begin position="179"/>
        <end position="234"/>
    </location>
</feature>
<feature type="signal peptide" evidence="2">
    <location>
        <begin position="1"/>
        <end position="28"/>
    </location>
</feature>
<name>A0ABW7F5V7_9BURK</name>
<proteinExistence type="predicted"/>
<dbReference type="InterPro" id="IPR037682">
    <property type="entry name" value="TonB_C"/>
</dbReference>
<keyword evidence="5" id="KW-1185">Reference proteome</keyword>
<comment type="caution">
    <text evidence="4">The sequence shown here is derived from an EMBL/GenBank/DDBJ whole genome shotgun (WGS) entry which is preliminary data.</text>
</comment>
<dbReference type="EMBL" id="JBIGHV010000004">
    <property type="protein sequence ID" value="MFG6430617.1"/>
    <property type="molecule type" value="Genomic_DNA"/>
</dbReference>
<dbReference type="Proteomes" id="UP001606210">
    <property type="component" value="Unassembled WGS sequence"/>
</dbReference>
<evidence type="ECO:0000256" key="2">
    <source>
        <dbReference type="SAM" id="SignalP"/>
    </source>
</evidence>
<evidence type="ECO:0000259" key="3">
    <source>
        <dbReference type="Pfam" id="PF03544"/>
    </source>
</evidence>
<dbReference type="Pfam" id="PF03544">
    <property type="entry name" value="TonB_C"/>
    <property type="match status" value="1"/>
</dbReference>
<evidence type="ECO:0000256" key="1">
    <source>
        <dbReference type="SAM" id="MobiDB-lite"/>
    </source>
</evidence>
<evidence type="ECO:0000313" key="5">
    <source>
        <dbReference type="Proteomes" id="UP001606210"/>
    </source>
</evidence>
<feature type="compositionally biased region" description="Low complexity" evidence="1">
    <location>
        <begin position="83"/>
        <end position="142"/>
    </location>
</feature>
<gene>
    <name evidence="4" type="ORF">ACG00Y_11880</name>
</gene>